<reference evidence="7" key="1">
    <citation type="journal article" date="2019" name="Int. J. Syst. Evol. Microbiol.">
        <title>The Global Catalogue of Microorganisms (GCM) 10K type strain sequencing project: providing services to taxonomists for standard genome sequencing and annotation.</title>
        <authorList>
            <consortium name="The Broad Institute Genomics Platform"/>
            <consortium name="The Broad Institute Genome Sequencing Center for Infectious Disease"/>
            <person name="Wu L."/>
            <person name="Ma J."/>
        </authorList>
    </citation>
    <scope>NUCLEOTIDE SEQUENCE [LARGE SCALE GENOMIC DNA]</scope>
    <source>
        <strain evidence="7">KCTC 42730</strain>
    </source>
</reference>
<gene>
    <name evidence="6" type="ORF">ACFOEE_07110</name>
</gene>
<evidence type="ECO:0000259" key="5">
    <source>
        <dbReference type="PROSITE" id="PS51755"/>
    </source>
</evidence>
<dbReference type="Gene3D" id="1.10.10.10">
    <property type="entry name" value="Winged helix-like DNA-binding domain superfamily/Winged helix DNA-binding domain"/>
    <property type="match status" value="1"/>
</dbReference>
<dbReference type="Gene3D" id="6.10.250.690">
    <property type="match status" value="1"/>
</dbReference>
<dbReference type="SUPFAM" id="SSF52172">
    <property type="entry name" value="CheY-like"/>
    <property type="match status" value="1"/>
</dbReference>
<dbReference type="InterPro" id="IPR036388">
    <property type="entry name" value="WH-like_DNA-bd_sf"/>
</dbReference>
<dbReference type="Gene3D" id="3.40.50.2300">
    <property type="match status" value="1"/>
</dbReference>
<dbReference type="PROSITE" id="PS51755">
    <property type="entry name" value="OMPR_PHOB"/>
    <property type="match status" value="1"/>
</dbReference>
<feature type="domain" description="Response regulatory" evidence="4">
    <location>
        <begin position="4"/>
        <end position="117"/>
    </location>
</feature>
<evidence type="ECO:0000313" key="7">
    <source>
        <dbReference type="Proteomes" id="UP001595453"/>
    </source>
</evidence>
<dbReference type="Pfam" id="PF00486">
    <property type="entry name" value="Trans_reg_C"/>
    <property type="match status" value="1"/>
</dbReference>
<dbReference type="PANTHER" id="PTHR48111">
    <property type="entry name" value="REGULATOR OF RPOS"/>
    <property type="match status" value="1"/>
</dbReference>
<keyword evidence="1 3" id="KW-0238">DNA-binding</keyword>
<dbReference type="RefSeq" id="WP_377122563.1">
    <property type="nucleotide sequence ID" value="NZ_JBHRSD010000011.1"/>
</dbReference>
<sequence length="226" mass="25605">MAERILVVEDEVKLADILGKYLQQSGYEVKTIYDGGEALAAISDFSPALVVLDLMLPNLNGISICKQVRQTSMLPIVMTTAKVEEVDRLLGLELGADDYICKPYSPREVVARVKAILRRVSVMQSPQTLASQSLTLEEETLFAGFHGQRVSLTHVEFQLLYKLWRSPGRIYNREQLMDSIYDDDRIVSDRTIDSHIKKVRKKLAEIAPESEFIHSIYGVGYKFEHV</sequence>
<name>A0ABV7CIC2_9GAMM</name>
<dbReference type="InterPro" id="IPR039420">
    <property type="entry name" value="WalR-like"/>
</dbReference>
<dbReference type="InterPro" id="IPR016032">
    <property type="entry name" value="Sig_transdc_resp-reg_C-effctor"/>
</dbReference>
<dbReference type="Proteomes" id="UP001595453">
    <property type="component" value="Unassembled WGS sequence"/>
</dbReference>
<proteinExistence type="predicted"/>
<evidence type="ECO:0000256" key="3">
    <source>
        <dbReference type="PROSITE-ProRule" id="PRU01091"/>
    </source>
</evidence>
<keyword evidence="2" id="KW-0597">Phosphoprotein</keyword>
<dbReference type="Pfam" id="PF00072">
    <property type="entry name" value="Response_reg"/>
    <property type="match status" value="1"/>
</dbReference>
<organism evidence="6 7">
    <name type="scientific">Pseudoalteromonas fenneropenaei</name>
    <dbReference type="NCBI Taxonomy" id="1737459"/>
    <lineage>
        <taxon>Bacteria</taxon>
        <taxon>Pseudomonadati</taxon>
        <taxon>Pseudomonadota</taxon>
        <taxon>Gammaproteobacteria</taxon>
        <taxon>Alteromonadales</taxon>
        <taxon>Pseudoalteromonadaceae</taxon>
        <taxon>Pseudoalteromonas</taxon>
    </lineage>
</organism>
<dbReference type="PROSITE" id="PS50110">
    <property type="entry name" value="RESPONSE_REGULATORY"/>
    <property type="match status" value="1"/>
</dbReference>
<dbReference type="InterPro" id="IPR011006">
    <property type="entry name" value="CheY-like_superfamily"/>
</dbReference>
<keyword evidence="7" id="KW-1185">Reference proteome</keyword>
<dbReference type="PANTHER" id="PTHR48111:SF59">
    <property type="entry name" value="TRANSCRIPTIONAL REGULATORY PROTEIN BAER"/>
    <property type="match status" value="1"/>
</dbReference>
<dbReference type="InterPro" id="IPR001789">
    <property type="entry name" value="Sig_transdc_resp-reg_receiver"/>
</dbReference>
<evidence type="ECO:0000256" key="2">
    <source>
        <dbReference type="PROSITE-ProRule" id="PRU00169"/>
    </source>
</evidence>
<dbReference type="EMBL" id="JBHRSD010000011">
    <property type="protein sequence ID" value="MFC3032281.1"/>
    <property type="molecule type" value="Genomic_DNA"/>
</dbReference>
<evidence type="ECO:0000256" key="1">
    <source>
        <dbReference type="ARBA" id="ARBA00023125"/>
    </source>
</evidence>
<evidence type="ECO:0000313" key="6">
    <source>
        <dbReference type="EMBL" id="MFC3032281.1"/>
    </source>
</evidence>
<feature type="domain" description="OmpR/PhoB-type" evidence="5">
    <location>
        <begin position="126"/>
        <end position="225"/>
    </location>
</feature>
<dbReference type="SUPFAM" id="SSF46894">
    <property type="entry name" value="C-terminal effector domain of the bipartite response regulators"/>
    <property type="match status" value="1"/>
</dbReference>
<feature type="modified residue" description="4-aspartylphosphate" evidence="2">
    <location>
        <position position="53"/>
    </location>
</feature>
<accession>A0ABV7CIC2</accession>
<evidence type="ECO:0000259" key="4">
    <source>
        <dbReference type="PROSITE" id="PS50110"/>
    </source>
</evidence>
<protein>
    <submittedName>
        <fullName evidence="6">Response regulator</fullName>
    </submittedName>
</protein>
<dbReference type="CDD" id="cd00383">
    <property type="entry name" value="trans_reg_C"/>
    <property type="match status" value="1"/>
</dbReference>
<dbReference type="SMART" id="SM00448">
    <property type="entry name" value="REC"/>
    <property type="match status" value="1"/>
</dbReference>
<comment type="caution">
    <text evidence="6">The sequence shown here is derived from an EMBL/GenBank/DDBJ whole genome shotgun (WGS) entry which is preliminary data.</text>
</comment>
<dbReference type="InterPro" id="IPR001867">
    <property type="entry name" value="OmpR/PhoB-type_DNA-bd"/>
</dbReference>
<dbReference type="SMART" id="SM00862">
    <property type="entry name" value="Trans_reg_C"/>
    <property type="match status" value="1"/>
</dbReference>
<feature type="DNA-binding region" description="OmpR/PhoB-type" evidence="3">
    <location>
        <begin position="126"/>
        <end position="225"/>
    </location>
</feature>